<keyword evidence="7 8" id="KW-0472">Membrane</keyword>
<evidence type="ECO:0008006" key="13">
    <source>
        <dbReference type="Google" id="ProtNLM"/>
    </source>
</evidence>
<dbReference type="OrthoDB" id="276989at2759"/>
<dbReference type="Gene3D" id="1.50.40.10">
    <property type="entry name" value="Mitochondrial carrier domain"/>
    <property type="match status" value="1"/>
</dbReference>
<feature type="repeat" description="Solcar" evidence="8">
    <location>
        <begin position="1"/>
        <end position="65"/>
    </location>
</feature>
<gene>
    <name evidence="11" type="ORF">AURANDRAFT_13949</name>
</gene>
<evidence type="ECO:0000313" key="11">
    <source>
        <dbReference type="EMBL" id="EGB07468.1"/>
    </source>
</evidence>
<evidence type="ECO:0000256" key="3">
    <source>
        <dbReference type="ARBA" id="ARBA00022448"/>
    </source>
</evidence>
<dbReference type="Proteomes" id="UP000002729">
    <property type="component" value="Unassembled WGS sequence"/>
</dbReference>
<keyword evidence="3 9" id="KW-0813">Transport</keyword>
<dbReference type="EMBL" id="GL833131">
    <property type="protein sequence ID" value="EGB07468.1"/>
    <property type="molecule type" value="Genomic_DNA"/>
</dbReference>
<dbReference type="Pfam" id="PF00153">
    <property type="entry name" value="Mito_carr"/>
    <property type="match status" value="2"/>
</dbReference>
<feature type="transmembrane region" description="Helical" evidence="10">
    <location>
        <begin position="66"/>
        <end position="93"/>
    </location>
</feature>
<proteinExistence type="inferred from homology"/>
<comment type="similarity">
    <text evidence="2 9">Belongs to the mitochondrial carrier (TC 2.A.29) family.</text>
</comment>
<dbReference type="GeneID" id="20218333"/>
<protein>
    <recommendedName>
        <fullName evidence="13">Mitochondrial carrier protein</fullName>
    </recommendedName>
</protein>
<dbReference type="AlphaFoldDB" id="F0YC20"/>
<feature type="transmembrane region" description="Helical" evidence="10">
    <location>
        <begin position="37"/>
        <end position="59"/>
    </location>
</feature>
<name>F0YC20_AURAN</name>
<evidence type="ECO:0000256" key="10">
    <source>
        <dbReference type="SAM" id="Phobius"/>
    </source>
</evidence>
<feature type="transmembrane region" description="Helical" evidence="10">
    <location>
        <begin position="105"/>
        <end position="127"/>
    </location>
</feature>
<keyword evidence="6 10" id="KW-1133">Transmembrane helix</keyword>
<evidence type="ECO:0000256" key="4">
    <source>
        <dbReference type="ARBA" id="ARBA00022692"/>
    </source>
</evidence>
<dbReference type="PROSITE" id="PS50920">
    <property type="entry name" value="SOLCAR"/>
    <property type="match status" value="2"/>
</dbReference>
<keyword evidence="4 8" id="KW-0812">Transmembrane</keyword>
<keyword evidence="12" id="KW-1185">Reference proteome</keyword>
<dbReference type="eggNOG" id="KOG0768">
    <property type="taxonomic scope" value="Eukaryota"/>
</dbReference>
<keyword evidence="5" id="KW-0677">Repeat</keyword>
<evidence type="ECO:0000313" key="12">
    <source>
        <dbReference type="Proteomes" id="UP000002729"/>
    </source>
</evidence>
<dbReference type="PANTHER" id="PTHR45667">
    <property type="entry name" value="S-ADENOSYLMETHIONINE MITOCHONDRIAL CARRIER PROTEIN"/>
    <property type="match status" value="1"/>
</dbReference>
<evidence type="ECO:0000256" key="8">
    <source>
        <dbReference type="PROSITE-ProRule" id="PRU00282"/>
    </source>
</evidence>
<dbReference type="SUPFAM" id="SSF103506">
    <property type="entry name" value="Mitochondrial carrier"/>
    <property type="match status" value="1"/>
</dbReference>
<dbReference type="RefSeq" id="XP_009038080.1">
    <property type="nucleotide sequence ID" value="XM_009039832.1"/>
</dbReference>
<evidence type="ECO:0000256" key="9">
    <source>
        <dbReference type="RuleBase" id="RU000488"/>
    </source>
</evidence>
<reference evidence="11 12" key="1">
    <citation type="journal article" date="2011" name="Proc. Natl. Acad. Sci. U.S.A.">
        <title>Niche of harmful alga Aureococcus anophagefferens revealed through ecogenomics.</title>
        <authorList>
            <person name="Gobler C.J."/>
            <person name="Berry D.L."/>
            <person name="Dyhrman S.T."/>
            <person name="Wilhelm S.W."/>
            <person name="Salamov A."/>
            <person name="Lobanov A.V."/>
            <person name="Zhang Y."/>
            <person name="Collier J.L."/>
            <person name="Wurch L.L."/>
            <person name="Kustka A.B."/>
            <person name="Dill B.D."/>
            <person name="Shah M."/>
            <person name="VerBerkmoes N.C."/>
            <person name="Kuo A."/>
            <person name="Terry A."/>
            <person name="Pangilinan J."/>
            <person name="Lindquist E.A."/>
            <person name="Lucas S."/>
            <person name="Paulsen I.T."/>
            <person name="Hattenrath-Lehmann T.K."/>
            <person name="Talmage S.C."/>
            <person name="Walker E.A."/>
            <person name="Koch F."/>
            <person name="Burson A.M."/>
            <person name="Marcoval M.A."/>
            <person name="Tang Y.Z."/>
            <person name="Lecleir G.R."/>
            <person name="Coyne K.J."/>
            <person name="Berg G.M."/>
            <person name="Bertrand E.M."/>
            <person name="Saito M.A."/>
            <person name="Gladyshev V.N."/>
            <person name="Grigoriev I.V."/>
        </authorList>
    </citation>
    <scope>NUCLEOTIDE SEQUENCE [LARGE SCALE GENOMIC DNA]</scope>
    <source>
        <strain evidence="12">CCMP 1984</strain>
    </source>
</reference>
<feature type="repeat" description="Solcar" evidence="8">
    <location>
        <begin position="152"/>
        <end position="230"/>
    </location>
</feature>
<dbReference type="InParanoid" id="F0YC20"/>
<dbReference type="OMA" id="ANDHEVS"/>
<organism evidence="12">
    <name type="scientific">Aureococcus anophagefferens</name>
    <name type="common">Harmful bloom alga</name>
    <dbReference type="NCBI Taxonomy" id="44056"/>
    <lineage>
        <taxon>Eukaryota</taxon>
        <taxon>Sar</taxon>
        <taxon>Stramenopiles</taxon>
        <taxon>Ochrophyta</taxon>
        <taxon>Pelagophyceae</taxon>
        <taxon>Pelagomonadales</taxon>
        <taxon>Pelagomonadaceae</taxon>
        <taxon>Aureococcus</taxon>
    </lineage>
</organism>
<dbReference type="InterPro" id="IPR018108">
    <property type="entry name" value="MCP_transmembrane"/>
</dbReference>
<dbReference type="KEGG" id="aaf:AURANDRAFT_13949"/>
<feature type="non-terminal residue" evidence="11">
    <location>
        <position position="230"/>
    </location>
</feature>
<evidence type="ECO:0000256" key="7">
    <source>
        <dbReference type="ARBA" id="ARBA00023136"/>
    </source>
</evidence>
<sequence length="230" mass="24086">VAGALARAAAIVVMYPLDTLKTRAQCNDPPHLRLKNVYAGVFGSLVGYVPSAAIIFGFYERAKAFLLLSGFGAARAAFGAAVVGDALGALWLVPHEVLKQRLQTGVHGALGAAVAATWRTGGLLGFYSGLRGQLLRDIPFRCIQMTLYESLRGRGSAGVVGAAVGTATALITTPMDLVKTRVMVTDGRLGSVVADVYAREGVAGFWRGALHRAAYVGPSTAIFFVVYEAA</sequence>
<feature type="non-terminal residue" evidence="11">
    <location>
        <position position="1"/>
    </location>
</feature>
<dbReference type="InterPro" id="IPR023395">
    <property type="entry name" value="MCP_dom_sf"/>
</dbReference>
<evidence type="ECO:0000256" key="1">
    <source>
        <dbReference type="ARBA" id="ARBA00004141"/>
    </source>
</evidence>
<evidence type="ECO:0000256" key="2">
    <source>
        <dbReference type="ARBA" id="ARBA00006375"/>
    </source>
</evidence>
<dbReference type="GO" id="GO:0016020">
    <property type="term" value="C:membrane"/>
    <property type="evidence" value="ECO:0007669"/>
    <property type="project" value="UniProtKB-SubCell"/>
</dbReference>
<comment type="subcellular location">
    <subcellularLocation>
        <location evidence="1">Membrane</location>
        <topology evidence="1">Multi-pass membrane protein</topology>
    </subcellularLocation>
</comment>
<accession>F0YC20</accession>
<evidence type="ECO:0000256" key="6">
    <source>
        <dbReference type="ARBA" id="ARBA00022989"/>
    </source>
</evidence>
<evidence type="ECO:0000256" key="5">
    <source>
        <dbReference type="ARBA" id="ARBA00022737"/>
    </source>
</evidence>